<evidence type="ECO:0000259" key="6">
    <source>
        <dbReference type="Pfam" id="PF06429"/>
    </source>
</evidence>
<dbReference type="OrthoDB" id="9804559at2"/>
<evidence type="ECO:0000259" key="7">
    <source>
        <dbReference type="Pfam" id="PF22692"/>
    </source>
</evidence>
<dbReference type="Pfam" id="PF06429">
    <property type="entry name" value="Flg_bbr_C"/>
    <property type="match status" value="1"/>
</dbReference>
<dbReference type="GO" id="GO:0071978">
    <property type="term" value="P:bacterial-type flagellum-dependent swarming motility"/>
    <property type="evidence" value="ECO:0007669"/>
    <property type="project" value="TreeGrafter"/>
</dbReference>
<proteinExistence type="inferred from homology"/>
<dbReference type="AlphaFoldDB" id="A0A3D8J5L5"/>
<evidence type="ECO:0000256" key="2">
    <source>
        <dbReference type="ARBA" id="ARBA00009677"/>
    </source>
</evidence>
<dbReference type="PANTHER" id="PTHR30435:SF19">
    <property type="entry name" value="FLAGELLAR BASAL-BODY ROD PROTEIN FLGG"/>
    <property type="match status" value="1"/>
</dbReference>
<dbReference type="InterPro" id="IPR001444">
    <property type="entry name" value="Flag_bb_rod_N"/>
</dbReference>
<evidence type="ECO:0000256" key="3">
    <source>
        <dbReference type="ARBA" id="ARBA00023143"/>
    </source>
</evidence>
<dbReference type="InterPro" id="IPR020013">
    <property type="entry name" value="Flagellar_FlgE/F/G"/>
</dbReference>
<evidence type="ECO:0000313" key="8">
    <source>
        <dbReference type="EMBL" id="RDU72476.1"/>
    </source>
</evidence>
<dbReference type="Pfam" id="PF22692">
    <property type="entry name" value="LlgE_F_G_D1"/>
    <property type="match status" value="1"/>
</dbReference>
<sequence>MNNTILNSYSGIKTHQFGLDSISNNIANVNTPGYRENIPEFKSLLSQHIDSINSNTVSSDNNFGVSASSNAISTKNGNYKPSDGEFDVAYSGKGWFVVGKNQNGSMTIAEDGYEANQQNYFTRDGSFNRDADGYIVNASGYYLYGVDLGKIQGQTFNNTSTQEEDLKALGGNKLQPLKIPQDLNYQPTKTTKLDIALNLNPNKTPAALQDFLFEDSGDFNQENLDNLDLGALFNFQKEPLDAKINNDMRITITQNGETKEITLKYGNDGASNNQFRTFKDLKDLLKEKTGLDFDISRDDKNIPTKPISFEIKNPSSEPMQLTLGGKFIDKLGLNTAKLEMNPNDKQVTHPIYIGAFTSNSEVFDEKGEKFILQTKYFLQNTGTKDENQKWITKSAIYDKNGENMISKNQTISTIEFDQDNKPISKPIELDFKDSKISYSFGGTKDRVSSNFNYQDSGITKTDTDGKQAGKLTDLKIDENGIITLYFDNGASAPMGRIGIAAFINDQGLRKAGGNMFEISQGISNQGEAKTLSGNPILGWDENNQSQLKFGKVLYKYLETSNTDVTSALTNLILMQRGYSMSAKAFGTGDDLIKEAINLKK</sequence>
<reference evidence="8 9" key="1">
    <citation type="submission" date="2018-04" db="EMBL/GenBank/DDBJ databases">
        <title>Novel Campyloabacter and Helicobacter Species and Strains.</title>
        <authorList>
            <person name="Mannion A.J."/>
            <person name="Shen Z."/>
            <person name="Fox J.G."/>
        </authorList>
    </citation>
    <scope>NUCLEOTIDE SEQUENCE [LARGE SCALE GENOMIC DNA]</scope>
    <source>
        <strain evidence="8 9">MIT 04-9362</strain>
    </source>
</reference>
<evidence type="ECO:0000256" key="1">
    <source>
        <dbReference type="ARBA" id="ARBA00004117"/>
    </source>
</evidence>
<dbReference type="EMBL" id="NXLX01000019">
    <property type="protein sequence ID" value="RDU72476.1"/>
    <property type="molecule type" value="Genomic_DNA"/>
</dbReference>
<accession>A0A3D8J5L5</accession>
<dbReference type="InterPro" id="IPR019776">
    <property type="entry name" value="Flagellar_basal_body_rod_CS"/>
</dbReference>
<dbReference type="InterPro" id="IPR037925">
    <property type="entry name" value="FlgE/F/G-like"/>
</dbReference>
<dbReference type="PANTHER" id="PTHR30435">
    <property type="entry name" value="FLAGELLAR PROTEIN"/>
    <property type="match status" value="1"/>
</dbReference>
<dbReference type="InterPro" id="IPR010930">
    <property type="entry name" value="Flg_bb/hook_C_dom"/>
</dbReference>
<name>A0A3D8J5L5_9HELI</name>
<comment type="similarity">
    <text evidence="2 4">Belongs to the flagella basal body rod proteins family.</text>
</comment>
<comment type="caution">
    <text evidence="8">The sequence shown here is derived from an EMBL/GenBank/DDBJ whole genome shotgun (WGS) entry which is preliminary data.</text>
</comment>
<dbReference type="RefSeq" id="WP_115579466.1">
    <property type="nucleotide sequence ID" value="NZ_NXLX01000019.1"/>
</dbReference>
<keyword evidence="8" id="KW-0966">Cell projection</keyword>
<dbReference type="PROSITE" id="PS00588">
    <property type="entry name" value="FLAGELLA_BB_ROD"/>
    <property type="match status" value="1"/>
</dbReference>
<feature type="domain" description="Flagellar basal-body/hook protein C-terminal" evidence="6">
    <location>
        <begin position="556"/>
        <end position="598"/>
    </location>
</feature>
<gene>
    <name evidence="8" type="primary">flgE</name>
    <name evidence="8" type="ORF">CQA57_06690</name>
</gene>
<dbReference type="Proteomes" id="UP000256695">
    <property type="component" value="Unassembled WGS sequence"/>
</dbReference>
<keyword evidence="9" id="KW-1185">Reference proteome</keyword>
<keyword evidence="3 4" id="KW-0975">Bacterial flagellum</keyword>
<dbReference type="NCBIfam" id="NF004495">
    <property type="entry name" value="PRK05841.1"/>
    <property type="match status" value="1"/>
</dbReference>
<evidence type="ECO:0000256" key="4">
    <source>
        <dbReference type="RuleBase" id="RU362116"/>
    </source>
</evidence>
<dbReference type="GO" id="GO:0009425">
    <property type="term" value="C:bacterial-type flagellum basal body"/>
    <property type="evidence" value="ECO:0007669"/>
    <property type="project" value="UniProtKB-SubCell"/>
</dbReference>
<dbReference type="Pfam" id="PF00460">
    <property type="entry name" value="Flg_bb_rod"/>
    <property type="match status" value="1"/>
</dbReference>
<dbReference type="InterPro" id="IPR053967">
    <property type="entry name" value="LlgE_F_G-like_D1"/>
</dbReference>
<keyword evidence="8" id="KW-0969">Cilium</keyword>
<protein>
    <submittedName>
        <fullName evidence="8">Flagellar hook protein FlgE</fullName>
    </submittedName>
</protein>
<dbReference type="NCBIfam" id="TIGR03506">
    <property type="entry name" value="FlgEFG_subfam"/>
    <property type="match status" value="2"/>
</dbReference>
<evidence type="ECO:0000313" key="9">
    <source>
        <dbReference type="Proteomes" id="UP000256695"/>
    </source>
</evidence>
<feature type="domain" description="Flagellar basal body rod protein N-terminal" evidence="5">
    <location>
        <begin position="10"/>
        <end position="35"/>
    </location>
</feature>
<evidence type="ECO:0000259" key="5">
    <source>
        <dbReference type="Pfam" id="PF00460"/>
    </source>
</evidence>
<dbReference type="SUPFAM" id="SSF117143">
    <property type="entry name" value="Flagellar hook protein flgE"/>
    <property type="match status" value="1"/>
</dbReference>
<comment type="subcellular location">
    <subcellularLocation>
        <location evidence="1 4">Bacterial flagellum basal body</location>
    </subcellularLocation>
</comment>
<keyword evidence="8" id="KW-0282">Flagellum</keyword>
<organism evidence="8 9">
    <name type="scientific">Helicobacter anseris</name>
    <dbReference type="NCBI Taxonomy" id="375926"/>
    <lineage>
        <taxon>Bacteria</taxon>
        <taxon>Pseudomonadati</taxon>
        <taxon>Campylobacterota</taxon>
        <taxon>Epsilonproteobacteria</taxon>
        <taxon>Campylobacterales</taxon>
        <taxon>Helicobacteraceae</taxon>
        <taxon>Helicobacter</taxon>
    </lineage>
</organism>
<feature type="domain" description="Flagellar hook protein FlgE/F/G-like D1" evidence="7">
    <location>
        <begin position="115"/>
        <end position="153"/>
    </location>
</feature>